<dbReference type="OrthoDB" id="10019060at2"/>
<comment type="caution">
    <text evidence="1">The sequence shown here is derived from an EMBL/GenBank/DDBJ whole genome shotgun (WGS) entry which is preliminary data.</text>
</comment>
<protein>
    <submittedName>
        <fullName evidence="1">Uncharacterized protein</fullName>
    </submittedName>
</protein>
<sequence length="363" mass="41103">MKRLIPNILALLLLAVLMFSCGKRKALDKGLWALEIDYTSSSPLDSVWYLYTFGTHSVSIDTLERASVEGRITFERVFERDTLDLCLLYDGSGDILLPIFPDPGYQFSTLKLDKKNPKIKAEGMRYAEDLTKWLSFLRGEALPDSIRQDSLHTFLTSMLRHKAGAMIFTHYNLSGDTTEIARRARGIGQNLILEDRELINVIGVISNRFSYLDPYNRHRSVGTTLPIEIKDKKGTSLLKVSTFAKKKGVALYQFTTLYKGDSLSTAIAAKVIKKMDSLKIPLLTTLVETDKLPKEWKSHPIGQVAKTPSYFLVDSLGEASEFATQRRINRLPTYLLVDTLGMIKEQWHEADSVFAHFAKEQKK</sequence>
<proteinExistence type="predicted"/>
<dbReference type="STRING" id="36874.HQ34_06815"/>
<organism evidence="1 2">
    <name type="scientific">Porphyromonas cangingivalis</name>
    <dbReference type="NCBI Taxonomy" id="36874"/>
    <lineage>
        <taxon>Bacteria</taxon>
        <taxon>Pseudomonadati</taxon>
        <taxon>Bacteroidota</taxon>
        <taxon>Bacteroidia</taxon>
        <taxon>Bacteroidales</taxon>
        <taxon>Porphyromonadaceae</taxon>
        <taxon>Porphyromonas</taxon>
    </lineage>
</organism>
<dbReference type="EMBL" id="JQJD01000060">
    <property type="protein sequence ID" value="KGN78463.1"/>
    <property type="molecule type" value="Genomic_DNA"/>
</dbReference>
<keyword evidence="2" id="KW-1185">Reference proteome</keyword>
<name>A0A0A2EHQ6_PORCN</name>
<accession>A0A0A2EHQ6</accession>
<dbReference type="Proteomes" id="UP000030125">
    <property type="component" value="Unassembled WGS sequence"/>
</dbReference>
<evidence type="ECO:0000313" key="1">
    <source>
        <dbReference type="EMBL" id="KGN78463.1"/>
    </source>
</evidence>
<dbReference type="RefSeq" id="WP_036852747.1">
    <property type="nucleotide sequence ID" value="NZ_JQJD01000060.1"/>
</dbReference>
<reference evidence="1 2" key="1">
    <citation type="submission" date="2014-08" db="EMBL/GenBank/DDBJ databases">
        <title>Porphyromonas cangingivalis strain:COT-109_OH1386 Genome sequencing.</title>
        <authorList>
            <person name="Wallis C."/>
            <person name="Deusch O."/>
            <person name="O'Flynn C."/>
            <person name="Davis I."/>
            <person name="Jospin G."/>
            <person name="Darling A.E."/>
            <person name="Coil D.A."/>
            <person name="Alexiev A."/>
            <person name="Horsfall A."/>
            <person name="Kirkwood N."/>
            <person name="Harris S."/>
            <person name="Eisen J.A."/>
        </authorList>
    </citation>
    <scope>NUCLEOTIDE SEQUENCE [LARGE SCALE GENOMIC DNA]</scope>
    <source>
        <strain evidence="2">COT-109 OH1386</strain>
    </source>
</reference>
<dbReference type="PROSITE" id="PS51257">
    <property type="entry name" value="PROKAR_LIPOPROTEIN"/>
    <property type="match status" value="1"/>
</dbReference>
<gene>
    <name evidence="1" type="ORF">HQ35_09530</name>
</gene>
<evidence type="ECO:0000313" key="2">
    <source>
        <dbReference type="Proteomes" id="UP000030125"/>
    </source>
</evidence>
<dbReference type="AlphaFoldDB" id="A0A0A2EHQ6"/>